<sequence length="275" mass="32028">MARSKKQEEKKNSGAPAWMVTYSDLMTLMLTFFVLLVSMSVMDERRKLIVIGSIVGTFGQGQRSYEVLSQRDKHSAVEPGPIEAETNDLEPLKEMVWDDANEDLSFKSNEFVQVLSIADDVLFERGKTTLKPRGQKILEEALPVLLAVRYPILLAGHTSSLRDEEGAQYHVEDRNKPMDSSWQLSFTRVMILYRFLLDAGMDPNMLRVEAFGRFRPRYNSLTPRNRRRNRRVDLILDKRNARWQEKLGTHRLGPNKDQYKYHDFIFKFEQRGKHS</sequence>
<evidence type="ECO:0000256" key="4">
    <source>
        <dbReference type="ARBA" id="ARBA00022692"/>
    </source>
</evidence>
<evidence type="ECO:0000256" key="3">
    <source>
        <dbReference type="ARBA" id="ARBA00022475"/>
    </source>
</evidence>
<evidence type="ECO:0000313" key="11">
    <source>
        <dbReference type="Proteomes" id="UP000189733"/>
    </source>
</evidence>
<dbReference type="InterPro" id="IPR006665">
    <property type="entry name" value="OmpA-like"/>
</dbReference>
<dbReference type="PANTHER" id="PTHR30329:SF21">
    <property type="entry name" value="LIPOPROTEIN YIAD-RELATED"/>
    <property type="match status" value="1"/>
</dbReference>
<protein>
    <submittedName>
        <fullName evidence="10">Chemotaxis protein MotB</fullName>
    </submittedName>
</protein>
<keyword evidence="11" id="KW-1185">Reference proteome</keyword>
<keyword evidence="6 7" id="KW-0472">Membrane</keyword>
<dbReference type="OrthoDB" id="5469916at2"/>
<evidence type="ECO:0000256" key="6">
    <source>
        <dbReference type="ARBA" id="ARBA00023136"/>
    </source>
</evidence>
<dbReference type="GO" id="GO:0005886">
    <property type="term" value="C:plasma membrane"/>
    <property type="evidence" value="ECO:0007669"/>
    <property type="project" value="UniProtKB-SubCell"/>
</dbReference>
<accession>A0A1T4X0K6</accession>
<evidence type="ECO:0000256" key="5">
    <source>
        <dbReference type="ARBA" id="ARBA00022989"/>
    </source>
</evidence>
<evidence type="ECO:0000256" key="2">
    <source>
        <dbReference type="ARBA" id="ARBA00008914"/>
    </source>
</evidence>
<organism evidence="10 11">
    <name type="scientific">Desulfobaculum bizertense DSM 18034</name>
    <dbReference type="NCBI Taxonomy" id="1121442"/>
    <lineage>
        <taxon>Bacteria</taxon>
        <taxon>Pseudomonadati</taxon>
        <taxon>Thermodesulfobacteriota</taxon>
        <taxon>Desulfovibrionia</taxon>
        <taxon>Desulfovibrionales</taxon>
        <taxon>Desulfovibrionaceae</taxon>
        <taxon>Desulfobaculum</taxon>
    </lineage>
</organism>
<dbReference type="RefSeq" id="WP_078686117.1">
    <property type="nucleotide sequence ID" value="NZ_FUYA01000013.1"/>
</dbReference>
<reference evidence="10 11" key="1">
    <citation type="submission" date="2017-02" db="EMBL/GenBank/DDBJ databases">
        <authorList>
            <person name="Peterson S.W."/>
        </authorList>
    </citation>
    <scope>NUCLEOTIDE SEQUENCE [LARGE SCALE GENOMIC DNA]</scope>
    <source>
        <strain evidence="10 11">DSM 18034</strain>
    </source>
</reference>
<evidence type="ECO:0000256" key="7">
    <source>
        <dbReference type="PROSITE-ProRule" id="PRU00473"/>
    </source>
</evidence>
<name>A0A1T4X0K6_9BACT</name>
<keyword evidence="5 8" id="KW-1133">Transmembrane helix</keyword>
<dbReference type="PANTHER" id="PTHR30329">
    <property type="entry name" value="STATOR ELEMENT OF FLAGELLAR MOTOR COMPLEX"/>
    <property type="match status" value="1"/>
</dbReference>
<comment type="subcellular location">
    <subcellularLocation>
        <location evidence="1">Cell membrane</location>
        <topology evidence="1">Single-pass membrane protein</topology>
    </subcellularLocation>
</comment>
<keyword evidence="4 8" id="KW-0812">Transmembrane</keyword>
<feature type="domain" description="OmpA-like" evidence="9">
    <location>
        <begin position="110"/>
        <end position="240"/>
    </location>
</feature>
<dbReference type="InterPro" id="IPR050330">
    <property type="entry name" value="Bact_OuterMem_StrucFunc"/>
</dbReference>
<evidence type="ECO:0000259" key="9">
    <source>
        <dbReference type="PROSITE" id="PS51123"/>
    </source>
</evidence>
<comment type="similarity">
    <text evidence="2">Belongs to the MotB family.</text>
</comment>
<dbReference type="InterPro" id="IPR036737">
    <property type="entry name" value="OmpA-like_sf"/>
</dbReference>
<dbReference type="PROSITE" id="PS51123">
    <property type="entry name" value="OMPA_2"/>
    <property type="match status" value="1"/>
</dbReference>
<proteinExistence type="inferred from homology"/>
<evidence type="ECO:0000256" key="1">
    <source>
        <dbReference type="ARBA" id="ARBA00004162"/>
    </source>
</evidence>
<dbReference type="Proteomes" id="UP000189733">
    <property type="component" value="Unassembled WGS sequence"/>
</dbReference>
<feature type="transmembrane region" description="Helical" evidence="8">
    <location>
        <begin position="20"/>
        <end position="41"/>
    </location>
</feature>
<evidence type="ECO:0000256" key="8">
    <source>
        <dbReference type="SAM" id="Phobius"/>
    </source>
</evidence>
<evidence type="ECO:0000313" key="10">
    <source>
        <dbReference type="EMBL" id="SKA82957.1"/>
    </source>
</evidence>
<dbReference type="AlphaFoldDB" id="A0A1T4X0K6"/>
<keyword evidence="3" id="KW-1003">Cell membrane</keyword>
<dbReference type="Pfam" id="PF00691">
    <property type="entry name" value="OmpA"/>
    <property type="match status" value="1"/>
</dbReference>
<dbReference type="SUPFAM" id="SSF103088">
    <property type="entry name" value="OmpA-like"/>
    <property type="match status" value="1"/>
</dbReference>
<gene>
    <name evidence="10" type="ORF">SAMN02745702_02854</name>
</gene>
<dbReference type="STRING" id="1121442.SAMN02745702_02854"/>
<dbReference type="InterPro" id="IPR025713">
    <property type="entry name" value="MotB-like_N_dom"/>
</dbReference>
<dbReference type="Gene3D" id="3.30.1330.60">
    <property type="entry name" value="OmpA-like domain"/>
    <property type="match status" value="1"/>
</dbReference>
<dbReference type="Pfam" id="PF13677">
    <property type="entry name" value="MotB_plug"/>
    <property type="match status" value="1"/>
</dbReference>
<dbReference type="EMBL" id="FUYA01000013">
    <property type="protein sequence ID" value="SKA82957.1"/>
    <property type="molecule type" value="Genomic_DNA"/>
</dbReference>